<dbReference type="InterPro" id="IPR011249">
    <property type="entry name" value="Metalloenz_LuxS/M16"/>
</dbReference>
<name>A0A3M2QXB1_9HYPO</name>
<dbReference type="GO" id="GO:0005739">
    <property type="term" value="C:mitochondrion"/>
    <property type="evidence" value="ECO:0007669"/>
    <property type="project" value="TreeGrafter"/>
</dbReference>
<evidence type="ECO:0000313" key="5">
    <source>
        <dbReference type="EMBL" id="RMI97534.1"/>
    </source>
</evidence>
<feature type="domain" description="Peptidase M16 middle/third" evidence="3">
    <location>
        <begin position="1"/>
        <end position="171"/>
    </location>
</feature>
<proteinExistence type="predicted"/>
<evidence type="ECO:0000256" key="2">
    <source>
        <dbReference type="SAM" id="MobiDB-lite"/>
    </source>
</evidence>
<dbReference type="PANTHER" id="PTHR43690">
    <property type="entry name" value="NARDILYSIN"/>
    <property type="match status" value="1"/>
</dbReference>
<comment type="caution">
    <text evidence="5">The sequence shown here is derived from an EMBL/GenBank/DDBJ whole genome shotgun (WGS) entry which is preliminary data.</text>
</comment>
<dbReference type="InterPro" id="IPR050626">
    <property type="entry name" value="Peptidase_M16"/>
</dbReference>
<dbReference type="Pfam" id="PF22456">
    <property type="entry name" value="PqqF-like_C_4"/>
    <property type="match status" value="1"/>
</dbReference>
<dbReference type="Proteomes" id="UP000277212">
    <property type="component" value="Unassembled WGS sequence"/>
</dbReference>
<evidence type="ECO:0000259" key="4">
    <source>
        <dbReference type="Pfam" id="PF22456"/>
    </source>
</evidence>
<organism evidence="5 6">
    <name type="scientific">Fusarium kuroshium</name>
    <dbReference type="NCBI Taxonomy" id="2010991"/>
    <lineage>
        <taxon>Eukaryota</taxon>
        <taxon>Fungi</taxon>
        <taxon>Dikarya</taxon>
        <taxon>Ascomycota</taxon>
        <taxon>Pezizomycotina</taxon>
        <taxon>Sordariomycetes</taxon>
        <taxon>Hypocreomycetidae</taxon>
        <taxon>Hypocreales</taxon>
        <taxon>Nectriaceae</taxon>
        <taxon>Fusarium</taxon>
        <taxon>Fusarium solani species complex</taxon>
    </lineage>
</organism>
<dbReference type="STRING" id="2010991.A0A3M2QXB1"/>
<dbReference type="EMBL" id="NKUJ01000821">
    <property type="protein sequence ID" value="RMI97534.1"/>
    <property type="molecule type" value="Genomic_DNA"/>
</dbReference>
<dbReference type="SUPFAM" id="SSF63411">
    <property type="entry name" value="LuxS/MPP-like metallohydrolase"/>
    <property type="match status" value="3"/>
</dbReference>
<gene>
    <name evidence="5" type="ORF">CDV36_016205</name>
</gene>
<dbReference type="Pfam" id="PF16187">
    <property type="entry name" value="Peptidase_M16_M"/>
    <property type="match status" value="1"/>
</dbReference>
<reference evidence="5 6" key="1">
    <citation type="submission" date="2017-06" db="EMBL/GenBank/DDBJ databases">
        <title>Comparative genomic analysis of Ambrosia Fusariam Clade fungi.</title>
        <authorList>
            <person name="Stajich J.E."/>
            <person name="Carrillo J."/>
            <person name="Kijimoto T."/>
            <person name="Eskalen A."/>
            <person name="O'Donnell K."/>
            <person name="Kasson M."/>
        </authorList>
    </citation>
    <scope>NUCLEOTIDE SEQUENCE [LARGE SCALE GENOMIC DNA]</scope>
    <source>
        <strain evidence="5">UCR3666</strain>
    </source>
</reference>
<protein>
    <recommendedName>
        <fullName evidence="7">Peptidase M16 C-terminal domain-containing protein</fullName>
    </recommendedName>
</protein>
<accession>A0A3M2QXB1</accession>
<evidence type="ECO:0000259" key="3">
    <source>
        <dbReference type="Pfam" id="PF16187"/>
    </source>
</evidence>
<evidence type="ECO:0000313" key="6">
    <source>
        <dbReference type="Proteomes" id="UP000277212"/>
    </source>
</evidence>
<dbReference type="InterPro" id="IPR054734">
    <property type="entry name" value="PqqF-like_C_4"/>
</dbReference>
<dbReference type="Gene3D" id="3.30.830.10">
    <property type="entry name" value="Metalloenzyme, LuxS/M16 peptidase-like"/>
    <property type="match status" value="3"/>
</dbReference>
<sequence>MQKPLPREWLLSGHSCLRTFEPQQIEDALATIRPNNFRMVIEKILEDLIEEIRHAASVSPRERLSCLHLPHKNQFIPNQLEVEKKEVSEPALNPRVLRNDGIAKTWWKKDDTFWVPRANVIVSLKAPLIDSCAENDVKARLFSDLVRDALEEYSYDAELAGLQYNISLDSRVEELSAELPSITVEGVRLFQKQMLGRLFIEVYVHGNMYKEDALKITDMVESILKPRILPRAQWCVLRSLILPRGSNILPRGSNYVFKKTLKDPANVNHCVETWFYVGSRKDRVIRTKTLLLDQMLHEPTFDQLRTKEQLGYIVFSGPRVFSTTYGFRFLIRSEMTPEFLDSRIEAFLRRYVETLEKMSDAKFEGHKRSLVIRRLEKPRNLDQESSRHWSQITSEYYDFELAQRDAEQVKKLTKSEMVEFFNKYFDPASSERARLSIHLHAQGKSEGVEKRQEGAQRKADEEAPAGDVPSAISTAVEIADVRVFKASLRVRAASSGARPVKYVSEYEDTDVKL</sequence>
<keyword evidence="1" id="KW-0479">Metal-binding</keyword>
<feature type="compositionally biased region" description="Basic and acidic residues" evidence="2">
    <location>
        <begin position="446"/>
        <end position="461"/>
    </location>
</feature>
<dbReference type="GO" id="GO:0043171">
    <property type="term" value="P:peptide catabolic process"/>
    <property type="evidence" value="ECO:0007669"/>
    <property type="project" value="TreeGrafter"/>
</dbReference>
<evidence type="ECO:0000256" key="1">
    <source>
        <dbReference type="ARBA" id="ARBA00022723"/>
    </source>
</evidence>
<dbReference type="PANTHER" id="PTHR43690:SF18">
    <property type="entry name" value="INSULIN-DEGRADING ENZYME-RELATED"/>
    <property type="match status" value="1"/>
</dbReference>
<dbReference type="GO" id="GO:0046872">
    <property type="term" value="F:metal ion binding"/>
    <property type="evidence" value="ECO:0007669"/>
    <property type="project" value="UniProtKB-KW"/>
</dbReference>
<evidence type="ECO:0008006" key="7">
    <source>
        <dbReference type="Google" id="ProtNLM"/>
    </source>
</evidence>
<dbReference type="InterPro" id="IPR032632">
    <property type="entry name" value="Peptidase_M16_M"/>
</dbReference>
<dbReference type="GO" id="GO:0005829">
    <property type="term" value="C:cytosol"/>
    <property type="evidence" value="ECO:0007669"/>
    <property type="project" value="TreeGrafter"/>
</dbReference>
<dbReference type="AlphaFoldDB" id="A0A3M2QXB1"/>
<dbReference type="GO" id="GO:0051603">
    <property type="term" value="P:proteolysis involved in protein catabolic process"/>
    <property type="evidence" value="ECO:0007669"/>
    <property type="project" value="TreeGrafter"/>
</dbReference>
<dbReference type="GO" id="GO:0004222">
    <property type="term" value="F:metalloendopeptidase activity"/>
    <property type="evidence" value="ECO:0007669"/>
    <property type="project" value="TreeGrafter"/>
</dbReference>
<keyword evidence="6" id="KW-1185">Reference proteome</keyword>
<feature type="domain" description="Coenzyme PQQ synthesis protein F-like C-terminal lobe" evidence="4">
    <location>
        <begin position="291"/>
        <end position="389"/>
    </location>
</feature>
<feature type="region of interest" description="Disordered" evidence="2">
    <location>
        <begin position="440"/>
        <end position="470"/>
    </location>
</feature>
<dbReference type="OrthoDB" id="5076772at2759"/>